<evidence type="ECO:0000256" key="3">
    <source>
        <dbReference type="PROSITE-ProRule" id="PRU00221"/>
    </source>
</evidence>
<dbReference type="Pfam" id="PF00400">
    <property type="entry name" value="WD40"/>
    <property type="match status" value="4"/>
</dbReference>
<sequence>MLHLVHLTAGREPKVLTGHADNAEFALAMCPTEPYVLSGGKDKYVVLWSIHDHISTLAGGESANPAGSIVKTADSASLGPRGIFQGHTDTVEDVQFCPTSTQEFCSVGDDSCLILWDARVGTDPITKVEKAHNADVHCVDWNPKDENYILTGSADQSVCMFDRRNLTSDGVASPVHKFVEHKAPVLCVQWCPDKSSVFGSSAEDGCVNIWDYEQVSQTTERGPNAPPGLFFKHCGHSVSDDVETTSGGGTLQIWRMSDLIYRPRDEVLTELEDFKAHVAECGPKA</sequence>
<feature type="repeat" description="WD" evidence="3">
    <location>
        <begin position="129"/>
        <end position="162"/>
    </location>
</feature>
<dbReference type="InterPro" id="IPR001680">
    <property type="entry name" value="WD40_rpt"/>
</dbReference>
<evidence type="ECO:0000256" key="2">
    <source>
        <dbReference type="ARBA" id="ARBA00022737"/>
    </source>
</evidence>
<evidence type="ECO:0000313" key="4">
    <source>
        <dbReference type="EMBL" id="GEU72260.1"/>
    </source>
</evidence>
<comment type="caution">
    <text evidence="4">The sequence shown here is derived from an EMBL/GenBank/DDBJ whole genome shotgun (WGS) entry which is preliminary data.</text>
</comment>
<gene>
    <name evidence="4" type="ORF">Tci_044238</name>
</gene>
<keyword evidence="2" id="KW-0677">Repeat</keyword>
<dbReference type="InterPro" id="IPR015943">
    <property type="entry name" value="WD40/YVTN_repeat-like_dom_sf"/>
</dbReference>
<dbReference type="EMBL" id="BKCJ010006456">
    <property type="protein sequence ID" value="GEU72260.1"/>
    <property type="molecule type" value="Genomic_DNA"/>
</dbReference>
<dbReference type="PANTHER" id="PTHR22850">
    <property type="entry name" value="WD40 REPEAT FAMILY"/>
    <property type="match status" value="1"/>
</dbReference>
<proteinExistence type="predicted"/>
<dbReference type="PROSITE" id="PS50082">
    <property type="entry name" value="WD_REPEATS_2"/>
    <property type="match status" value="3"/>
</dbReference>
<organism evidence="4">
    <name type="scientific">Tanacetum cinerariifolium</name>
    <name type="common">Dalmatian daisy</name>
    <name type="synonym">Chrysanthemum cinerariifolium</name>
    <dbReference type="NCBI Taxonomy" id="118510"/>
    <lineage>
        <taxon>Eukaryota</taxon>
        <taxon>Viridiplantae</taxon>
        <taxon>Streptophyta</taxon>
        <taxon>Embryophyta</taxon>
        <taxon>Tracheophyta</taxon>
        <taxon>Spermatophyta</taxon>
        <taxon>Magnoliopsida</taxon>
        <taxon>eudicotyledons</taxon>
        <taxon>Gunneridae</taxon>
        <taxon>Pentapetalae</taxon>
        <taxon>asterids</taxon>
        <taxon>campanulids</taxon>
        <taxon>Asterales</taxon>
        <taxon>Asteraceae</taxon>
        <taxon>Asteroideae</taxon>
        <taxon>Anthemideae</taxon>
        <taxon>Anthemidinae</taxon>
        <taxon>Tanacetum</taxon>
    </lineage>
</organism>
<dbReference type="PROSITE" id="PS50294">
    <property type="entry name" value="WD_REPEATS_REGION"/>
    <property type="match status" value="1"/>
</dbReference>
<accession>A0A6L2MEY2</accession>
<dbReference type="SUPFAM" id="SSF50978">
    <property type="entry name" value="WD40 repeat-like"/>
    <property type="match status" value="1"/>
</dbReference>
<dbReference type="AlphaFoldDB" id="A0A6L2MEY2"/>
<dbReference type="SMART" id="SM00320">
    <property type="entry name" value="WD40"/>
    <property type="match status" value="4"/>
</dbReference>
<keyword evidence="1 3" id="KW-0853">WD repeat</keyword>
<evidence type="ECO:0000256" key="1">
    <source>
        <dbReference type="ARBA" id="ARBA00022574"/>
    </source>
</evidence>
<feature type="repeat" description="WD" evidence="3">
    <location>
        <begin position="84"/>
        <end position="126"/>
    </location>
</feature>
<protein>
    <submittedName>
        <fullName evidence="4">WD-40 repeat-containing protein MSI4-like</fullName>
    </submittedName>
</protein>
<feature type="repeat" description="WD" evidence="3">
    <location>
        <begin position="178"/>
        <end position="220"/>
    </location>
</feature>
<dbReference type="InterPro" id="IPR050459">
    <property type="entry name" value="WD_repeat_RBAP46/RBAP48/MSI1"/>
</dbReference>
<dbReference type="InterPro" id="IPR036322">
    <property type="entry name" value="WD40_repeat_dom_sf"/>
</dbReference>
<name>A0A6L2MEY2_TANCI</name>
<reference evidence="4" key="1">
    <citation type="journal article" date="2019" name="Sci. Rep.">
        <title>Draft genome of Tanacetum cinerariifolium, the natural source of mosquito coil.</title>
        <authorList>
            <person name="Yamashiro T."/>
            <person name="Shiraishi A."/>
            <person name="Satake H."/>
            <person name="Nakayama K."/>
        </authorList>
    </citation>
    <scope>NUCLEOTIDE SEQUENCE</scope>
</reference>
<dbReference type="Gene3D" id="2.130.10.10">
    <property type="entry name" value="YVTN repeat-like/Quinoprotein amine dehydrogenase"/>
    <property type="match status" value="1"/>
</dbReference>